<dbReference type="InterPro" id="IPR036691">
    <property type="entry name" value="Endo/exonu/phosph_ase_sf"/>
</dbReference>
<dbReference type="SUPFAM" id="SSF56219">
    <property type="entry name" value="DNase I-like"/>
    <property type="match status" value="1"/>
</dbReference>
<dbReference type="Gene3D" id="3.60.10.10">
    <property type="entry name" value="Endonuclease/exonuclease/phosphatase"/>
    <property type="match status" value="1"/>
</dbReference>
<dbReference type="GO" id="GO:0003824">
    <property type="term" value="F:catalytic activity"/>
    <property type="evidence" value="ECO:0007669"/>
    <property type="project" value="InterPro"/>
</dbReference>
<dbReference type="PANTHER" id="PTHR33710">
    <property type="entry name" value="BNAC02G09200D PROTEIN"/>
    <property type="match status" value="1"/>
</dbReference>
<dbReference type="PANTHER" id="PTHR33710:SF71">
    <property type="entry name" value="ENDONUCLEASE_EXONUCLEASE_PHOSPHATASE DOMAIN-CONTAINING PROTEIN"/>
    <property type="match status" value="1"/>
</dbReference>
<dbReference type="OrthoDB" id="1113909at2759"/>
<accession>A0A9W7HJS4</accession>
<gene>
    <name evidence="2" type="ORF">HRI_001482100</name>
</gene>
<dbReference type="EMBL" id="BSYR01000014">
    <property type="protein sequence ID" value="GMI78128.1"/>
    <property type="molecule type" value="Genomic_DNA"/>
</dbReference>
<proteinExistence type="predicted"/>
<evidence type="ECO:0000313" key="3">
    <source>
        <dbReference type="Proteomes" id="UP001165190"/>
    </source>
</evidence>
<comment type="caution">
    <text evidence="2">The sequence shown here is derived from an EMBL/GenBank/DDBJ whole genome shotgun (WGS) entry which is preliminary data.</text>
</comment>
<organism evidence="2 3">
    <name type="scientific">Hibiscus trionum</name>
    <name type="common">Flower of an hour</name>
    <dbReference type="NCBI Taxonomy" id="183268"/>
    <lineage>
        <taxon>Eukaryota</taxon>
        <taxon>Viridiplantae</taxon>
        <taxon>Streptophyta</taxon>
        <taxon>Embryophyta</taxon>
        <taxon>Tracheophyta</taxon>
        <taxon>Spermatophyta</taxon>
        <taxon>Magnoliopsida</taxon>
        <taxon>eudicotyledons</taxon>
        <taxon>Gunneridae</taxon>
        <taxon>Pentapetalae</taxon>
        <taxon>rosids</taxon>
        <taxon>malvids</taxon>
        <taxon>Malvales</taxon>
        <taxon>Malvaceae</taxon>
        <taxon>Malvoideae</taxon>
        <taxon>Hibiscus</taxon>
    </lineage>
</organism>
<sequence>MKLLSWNVRGLGKPRARSRLHATLRDVRPSVIFLMETKLQAGEMLRVRQRWGFQNGIEVGSRGRSGGLCLAWRVDCDVTLRSYSERHIDVIISRDAEERCWRFTGFYGAPEENLRAESWALLRQLNDSPEIPWMVLGDFNEILYTREKQGGRLRLQRQMDAFQTAIDDCGLSDIGYSGRWFTWEKGKFSLTNIRERLDRGIANGGWWEMFPLFSLSHLEDSLSDHCPLLLNTGSDSNGPRQAHFRFEAAWLVEDSCEQEVIKLWNESVGLVPDRLACVNRGLNQWFRRLRCSQKISTAMLKERLEMLVEQDPTDEVLGDIMDTRLALNLEIDKTELYWEQRARANWLRHGDQNSAFFHRFASERKRRNRITSLNSMQGIRGEKELEIHTIARDYFTDIFSSSHPVDFSRILEGIRPRHSDE</sequence>
<evidence type="ECO:0000259" key="1">
    <source>
        <dbReference type="Pfam" id="PF03372"/>
    </source>
</evidence>
<feature type="domain" description="Endonuclease/exonuclease/phosphatase" evidence="1">
    <location>
        <begin position="4"/>
        <end position="199"/>
    </location>
</feature>
<evidence type="ECO:0000313" key="2">
    <source>
        <dbReference type="EMBL" id="GMI78128.1"/>
    </source>
</evidence>
<dbReference type="Pfam" id="PF03372">
    <property type="entry name" value="Exo_endo_phos"/>
    <property type="match status" value="1"/>
</dbReference>
<keyword evidence="3" id="KW-1185">Reference proteome</keyword>
<protein>
    <recommendedName>
        <fullName evidence="1">Endonuclease/exonuclease/phosphatase domain-containing protein</fullName>
    </recommendedName>
</protein>
<dbReference type="InterPro" id="IPR005135">
    <property type="entry name" value="Endo/exonuclease/phosphatase"/>
</dbReference>
<dbReference type="AlphaFoldDB" id="A0A9W7HJS4"/>
<dbReference type="Proteomes" id="UP001165190">
    <property type="component" value="Unassembled WGS sequence"/>
</dbReference>
<name>A0A9W7HJS4_HIBTR</name>
<reference evidence="2" key="1">
    <citation type="submission" date="2023-05" db="EMBL/GenBank/DDBJ databases">
        <title>Genome and transcriptome analyses reveal genes involved in the formation of fine ridges on petal epidermal cells in Hibiscus trionum.</title>
        <authorList>
            <person name="Koshimizu S."/>
            <person name="Masuda S."/>
            <person name="Ishii T."/>
            <person name="Shirasu K."/>
            <person name="Hoshino A."/>
            <person name="Arita M."/>
        </authorList>
    </citation>
    <scope>NUCLEOTIDE SEQUENCE</scope>
    <source>
        <strain evidence="2">Hamamatsu line</strain>
    </source>
</reference>